<dbReference type="SUPFAM" id="SSF53756">
    <property type="entry name" value="UDP-Glycosyltransferase/glycogen phosphorylase"/>
    <property type="match status" value="1"/>
</dbReference>
<feature type="domain" description="Glycosyl transferase family 28 C-terminal" evidence="12">
    <location>
        <begin position="184"/>
        <end position="339"/>
    </location>
</feature>
<dbReference type="AlphaFoldDB" id="A0A841HYN6"/>
<dbReference type="GO" id="GO:0009252">
    <property type="term" value="P:peptidoglycan biosynthetic process"/>
    <property type="evidence" value="ECO:0007669"/>
    <property type="project" value="UniProtKB-UniRule"/>
</dbReference>
<evidence type="ECO:0000259" key="11">
    <source>
        <dbReference type="Pfam" id="PF03033"/>
    </source>
</evidence>
<comment type="caution">
    <text evidence="13">The sequence shown here is derived from an EMBL/GenBank/DDBJ whole genome shotgun (WGS) entry which is preliminary data.</text>
</comment>
<keyword evidence="1 10" id="KW-1003">Cell membrane</keyword>
<evidence type="ECO:0000256" key="3">
    <source>
        <dbReference type="ARBA" id="ARBA00022676"/>
    </source>
</evidence>
<dbReference type="CDD" id="cd03785">
    <property type="entry name" value="GT28_MurG"/>
    <property type="match status" value="1"/>
</dbReference>
<keyword evidence="8 10" id="KW-0131">Cell cycle</keyword>
<evidence type="ECO:0000256" key="9">
    <source>
        <dbReference type="ARBA" id="ARBA00023316"/>
    </source>
</evidence>
<dbReference type="NCBIfam" id="TIGR01133">
    <property type="entry name" value="murG"/>
    <property type="match status" value="1"/>
</dbReference>
<dbReference type="Proteomes" id="UP000569951">
    <property type="component" value="Unassembled WGS sequence"/>
</dbReference>
<comment type="catalytic activity">
    <reaction evidence="10">
        <text>di-trans,octa-cis-undecaprenyl diphospho-N-acetyl-alpha-D-muramoyl-L-alanyl-D-glutamyl-meso-2,6-diaminopimeloyl-D-alanyl-D-alanine + UDP-N-acetyl-alpha-D-glucosamine = di-trans,octa-cis-undecaprenyl diphospho-[N-acetyl-alpha-D-glucosaminyl-(1-&gt;4)]-N-acetyl-alpha-D-muramoyl-L-alanyl-D-glutamyl-meso-2,6-diaminopimeloyl-D-alanyl-D-alanine + UDP + H(+)</text>
        <dbReference type="Rhea" id="RHEA:31227"/>
        <dbReference type="ChEBI" id="CHEBI:15378"/>
        <dbReference type="ChEBI" id="CHEBI:57705"/>
        <dbReference type="ChEBI" id="CHEBI:58223"/>
        <dbReference type="ChEBI" id="CHEBI:61387"/>
        <dbReference type="ChEBI" id="CHEBI:61388"/>
        <dbReference type="EC" id="2.4.1.227"/>
    </reaction>
</comment>
<evidence type="ECO:0000256" key="2">
    <source>
        <dbReference type="ARBA" id="ARBA00022618"/>
    </source>
</evidence>
<comment type="pathway">
    <text evidence="10">Cell wall biogenesis; peptidoglycan biosynthesis.</text>
</comment>
<keyword evidence="5 10" id="KW-0133">Cell shape</keyword>
<dbReference type="PANTHER" id="PTHR21015">
    <property type="entry name" value="UDP-N-ACETYLGLUCOSAMINE--N-ACETYLMURAMYL-(PENTAPEPTIDE) PYROPHOSPHORYL-UNDECAPRENOL N-ACETYLGLUCOSAMINE TRANSFERASE 1"/>
    <property type="match status" value="1"/>
</dbReference>
<dbReference type="InterPro" id="IPR006009">
    <property type="entry name" value="GlcNAc_MurG"/>
</dbReference>
<keyword evidence="7 10" id="KW-0472">Membrane</keyword>
<gene>
    <name evidence="10" type="primary">murG</name>
    <name evidence="13" type="ORF">HNR42_001426</name>
</gene>
<dbReference type="PANTHER" id="PTHR21015:SF22">
    <property type="entry name" value="GLYCOSYLTRANSFERASE"/>
    <property type="match status" value="1"/>
</dbReference>
<keyword evidence="3 10" id="KW-0328">Glycosyltransferase</keyword>
<name>A0A841HYN6_9DEIO</name>
<evidence type="ECO:0000313" key="14">
    <source>
        <dbReference type="Proteomes" id="UP000569951"/>
    </source>
</evidence>
<protein>
    <recommendedName>
        <fullName evidence="10">UDP-N-acetylglucosamine--N-acetylmuramyl-(pentapeptide) pyrophosphoryl-undecaprenol N-acetylglucosamine transferase</fullName>
        <ecNumber evidence="10">2.4.1.227</ecNumber>
    </recommendedName>
    <alternativeName>
        <fullName evidence="10">Undecaprenyl-PP-MurNAc-pentapeptide-UDPGlcNAc GlcNAc transferase</fullName>
    </alternativeName>
</protein>
<dbReference type="UniPathway" id="UPA00219"/>
<evidence type="ECO:0000256" key="5">
    <source>
        <dbReference type="ARBA" id="ARBA00022960"/>
    </source>
</evidence>
<evidence type="ECO:0000256" key="10">
    <source>
        <dbReference type="HAMAP-Rule" id="MF_00033"/>
    </source>
</evidence>
<dbReference type="InterPro" id="IPR007235">
    <property type="entry name" value="Glyco_trans_28_C"/>
</dbReference>
<keyword evidence="14" id="KW-1185">Reference proteome</keyword>
<dbReference type="EMBL" id="JACHHG010000004">
    <property type="protein sequence ID" value="MBB6098003.1"/>
    <property type="molecule type" value="Genomic_DNA"/>
</dbReference>
<sequence>MIKPTIVLSTGGTGGHIYPAVALARELEARGYATAMIGQRGGMEERIAQTENLSFHGVSAGKIDRSRPDPKQVWRAARGFGEARAFLRRLRPAAVVGFGGFASLPGVLSAQALGIPTLLHEQNARLGLTQRLALRAARVVTTAFDEVRGVPAARARKVGMPVREARLERHEALSRLNLQSGPLTVLVMGGSQGSLMLNRNVPGILEGLFGKEGLYGDYSVQVIHACGGRWLPEMAARVHDLSWYKVTGYVDAVAAWSCADFAITRAGSSTLAEAAYHGVPLLMVPLPSAAEDHQTANARAVERAGAGRMIPEAELGSALPQAVLECIPQGARTRMSEAARSLSPAGAVQRLADEVERVLRGD</sequence>
<evidence type="ECO:0000256" key="6">
    <source>
        <dbReference type="ARBA" id="ARBA00022984"/>
    </source>
</evidence>
<dbReference type="GO" id="GO:0005886">
    <property type="term" value="C:plasma membrane"/>
    <property type="evidence" value="ECO:0007669"/>
    <property type="project" value="UniProtKB-SubCell"/>
</dbReference>
<feature type="binding site" evidence="10">
    <location>
        <begin position="13"/>
        <end position="15"/>
    </location>
    <ligand>
        <name>UDP-N-acetyl-alpha-D-glucosamine</name>
        <dbReference type="ChEBI" id="CHEBI:57705"/>
    </ligand>
</feature>
<organism evidence="13 14">
    <name type="scientific">Deinobacterium chartae</name>
    <dbReference type="NCBI Taxonomy" id="521158"/>
    <lineage>
        <taxon>Bacteria</taxon>
        <taxon>Thermotogati</taxon>
        <taxon>Deinococcota</taxon>
        <taxon>Deinococci</taxon>
        <taxon>Deinococcales</taxon>
        <taxon>Deinococcaceae</taxon>
        <taxon>Deinobacterium</taxon>
    </lineage>
</organism>
<keyword evidence="9 10" id="KW-0961">Cell wall biogenesis/degradation</keyword>
<dbReference type="RefSeq" id="WP_183985981.1">
    <property type="nucleotide sequence ID" value="NZ_JACHHG010000004.1"/>
</dbReference>
<keyword evidence="4 10" id="KW-0808">Transferase</keyword>
<keyword evidence="6 10" id="KW-0573">Peptidoglycan synthesis</keyword>
<evidence type="ECO:0000256" key="1">
    <source>
        <dbReference type="ARBA" id="ARBA00022475"/>
    </source>
</evidence>
<comment type="similarity">
    <text evidence="10">Belongs to the glycosyltransferase 28 family. MurG subfamily.</text>
</comment>
<dbReference type="Pfam" id="PF04101">
    <property type="entry name" value="Glyco_tran_28_C"/>
    <property type="match status" value="1"/>
</dbReference>
<dbReference type="GO" id="GO:0071555">
    <property type="term" value="P:cell wall organization"/>
    <property type="evidence" value="ECO:0007669"/>
    <property type="project" value="UniProtKB-KW"/>
</dbReference>
<feature type="domain" description="Glycosyltransferase family 28 N-terminal" evidence="11">
    <location>
        <begin position="6"/>
        <end position="139"/>
    </location>
</feature>
<evidence type="ECO:0000256" key="4">
    <source>
        <dbReference type="ARBA" id="ARBA00022679"/>
    </source>
</evidence>
<comment type="subcellular location">
    <subcellularLocation>
        <location evidence="10">Cell membrane</location>
        <topology evidence="10">Peripheral membrane protein</topology>
        <orientation evidence="10">Cytoplasmic side</orientation>
    </subcellularLocation>
</comment>
<feature type="binding site" evidence="10">
    <location>
        <position position="163"/>
    </location>
    <ligand>
        <name>UDP-N-acetyl-alpha-D-glucosamine</name>
        <dbReference type="ChEBI" id="CHEBI:57705"/>
    </ligand>
</feature>
<dbReference type="Gene3D" id="3.40.50.2000">
    <property type="entry name" value="Glycogen Phosphorylase B"/>
    <property type="match status" value="2"/>
</dbReference>
<proteinExistence type="inferred from homology"/>
<comment type="caution">
    <text evidence="10">Lacks conserved residue(s) required for the propagation of feature annotation.</text>
</comment>
<evidence type="ECO:0000256" key="7">
    <source>
        <dbReference type="ARBA" id="ARBA00023136"/>
    </source>
</evidence>
<evidence type="ECO:0000256" key="8">
    <source>
        <dbReference type="ARBA" id="ARBA00023306"/>
    </source>
</evidence>
<keyword evidence="2 10" id="KW-0132">Cell division</keyword>
<dbReference type="GO" id="GO:0008360">
    <property type="term" value="P:regulation of cell shape"/>
    <property type="evidence" value="ECO:0007669"/>
    <property type="project" value="UniProtKB-KW"/>
</dbReference>
<feature type="binding site" evidence="10">
    <location>
        <position position="123"/>
    </location>
    <ligand>
        <name>UDP-N-acetyl-alpha-D-glucosamine</name>
        <dbReference type="ChEBI" id="CHEBI:57705"/>
    </ligand>
</feature>
<dbReference type="HAMAP" id="MF_00033">
    <property type="entry name" value="MurG"/>
    <property type="match status" value="1"/>
</dbReference>
<evidence type="ECO:0000313" key="13">
    <source>
        <dbReference type="EMBL" id="MBB6098003.1"/>
    </source>
</evidence>
<dbReference type="GO" id="GO:0005975">
    <property type="term" value="P:carbohydrate metabolic process"/>
    <property type="evidence" value="ECO:0007669"/>
    <property type="project" value="InterPro"/>
</dbReference>
<dbReference type="GO" id="GO:0051301">
    <property type="term" value="P:cell division"/>
    <property type="evidence" value="ECO:0007669"/>
    <property type="project" value="UniProtKB-KW"/>
</dbReference>
<dbReference type="EC" id="2.4.1.227" evidence="10"/>
<dbReference type="GO" id="GO:0050511">
    <property type="term" value="F:undecaprenyldiphospho-muramoylpentapeptide beta-N-acetylglucosaminyltransferase activity"/>
    <property type="evidence" value="ECO:0007669"/>
    <property type="project" value="UniProtKB-UniRule"/>
</dbReference>
<feature type="binding site" evidence="10">
    <location>
        <position position="191"/>
    </location>
    <ligand>
        <name>UDP-N-acetyl-alpha-D-glucosamine</name>
        <dbReference type="ChEBI" id="CHEBI:57705"/>
    </ligand>
</feature>
<feature type="binding site" evidence="10">
    <location>
        <position position="294"/>
    </location>
    <ligand>
        <name>UDP-N-acetyl-alpha-D-glucosamine</name>
        <dbReference type="ChEBI" id="CHEBI:57705"/>
    </ligand>
</feature>
<evidence type="ECO:0000259" key="12">
    <source>
        <dbReference type="Pfam" id="PF04101"/>
    </source>
</evidence>
<accession>A0A841HYN6</accession>
<reference evidence="13 14" key="1">
    <citation type="submission" date="2020-08" db="EMBL/GenBank/DDBJ databases">
        <title>Genomic Encyclopedia of Type Strains, Phase IV (KMG-IV): sequencing the most valuable type-strain genomes for metagenomic binning, comparative biology and taxonomic classification.</title>
        <authorList>
            <person name="Goeker M."/>
        </authorList>
    </citation>
    <scope>NUCLEOTIDE SEQUENCE [LARGE SCALE GENOMIC DNA]</scope>
    <source>
        <strain evidence="13 14">DSM 21458</strain>
    </source>
</reference>
<dbReference type="Pfam" id="PF03033">
    <property type="entry name" value="Glyco_transf_28"/>
    <property type="match status" value="1"/>
</dbReference>
<dbReference type="InterPro" id="IPR004276">
    <property type="entry name" value="GlycoTrans_28_N"/>
</dbReference>
<comment type="function">
    <text evidence="10">Cell wall formation. Catalyzes the transfer of a GlcNAc subunit on undecaprenyl-pyrophosphoryl-MurNAc-pentapeptide (lipid intermediate I) to form undecaprenyl-pyrophosphoryl-MurNAc-(pentapeptide)GlcNAc (lipid intermediate II).</text>
</comment>